<protein>
    <submittedName>
        <fullName evidence="3">NADPH-dependent oxidoreductase</fullName>
    </submittedName>
</protein>
<dbReference type="InterPro" id="IPR029039">
    <property type="entry name" value="Flavoprotein-like_sf"/>
</dbReference>
<dbReference type="Proteomes" id="UP000538929">
    <property type="component" value="Unassembled WGS sequence"/>
</dbReference>
<evidence type="ECO:0000256" key="1">
    <source>
        <dbReference type="SAM" id="MobiDB-lite"/>
    </source>
</evidence>
<dbReference type="Pfam" id="PF03358">
    <property type="entry name" value="FMN_red"/>
    <property type="match status" value="1"/>
</dbReference>
<feature type="domain" description="NADPH-dependent FMN reductase-like" evidence="2">
    <location>
        <begin position="10"/>
        <end position="101"/>
    </location>
</feature>
<keyword evidence="4" id="KW-1185">Reference proteome</keyword>
<feature type="region of interest" description="Disordered" evidence="1">
    <location>
        <begin position="1"/>
        <end position="21"/>
    </location>
</feature>
<dbReference type="InterPro" id="IPR050712">
    <property type="entry name" value="NAD(P)H-dep_reductase"/>
</dbReference>
<reference evidence="4" key="1">
    <citation type="submission" date="2019-10" db="EMBL/GenBank/DDBJ databases">
        <title>Streptomyces sp. nov., a novel actinobacterium isolated from alkaline environment.</title>
        <authorList>
            <person name="Golinska P."/>
        </authorList>
    </citation>
    <scope>NUCLEOTIDE SEQUENCE [LARGE SCALE GENOMIC DNA]</scope>
    <source>
        <strain evidence="4">DSM 42118</strain>
    </source>
</reference>
<gene>
    <name evidence="3" type="ORF">FNQ90_02000</name>
</gene>
<dbReference type="InterPro" id="IPR005025">
    <property type="entry name" value="FMN_Rdtase-like_dom"/>
</dbReference>
<evidence type="ECO:0000313" key="3">
    <source>
        <dbReference type="EMBL" id="MBB0242910.1"/>
    </source>
</evidence>
<proteinExistence type="predicted"/>
<comment type="caution">
    <text evidence="3">The sequence shown here is derived from an EMBL/GenBank/DDBJ whole genome shotgun (WGS) entry which is preliminary data.</text>
</comment>
<dbReference type="PANTHER" id="PTHR30543:SF21">
    <property type="entry name" value="NAD(P)H-DEPENDENT FMN REDUCTASE LOT6"/>
    <property type="match status" value="1"/>
</dbReference>
<dbReference type="EMBL" id="VKHT01000028">
    <property type="protein sequence ID" value="MBB0242910.1"/>
    <property type="molecule type" value="Genomic_DNA"/>
</dbReference>
<sequence length="147" mass="15979">MIMPARGEEETPAEAAPHERELSSRLVAADAIVVVTPEYNHSFPAALKNAIGWTREEWFGKPVGLISYGGQGGGIRAAEQLRQVFPQMHAMTVRDAPGFHNASNVFGEDGRPKDEEAAARAAKGLPGRLDRWAEALRTARARRPHGS</sequence>
<dbReference type="GO" id="GO:0005829">
    <property type="term" value="C:cytosol"/>
    <property type="evidence" value="ECO:0007669"/>
    <property type="project" value="TreeGrafter"/>
</dbReference>
<accession>A0A7W3TAB4</accession>
<organism evidence="3 4">
    <name type="scientific">Streptomyces alkaliphilus</name>
    <dbReference type="NCBI Taxonomy" id="1472722"/>
    <lineage>
        <taxon>Bacteria</taxon>
        <taxon>Bacillati</taxon>
        <taxon>Actinomycetota</taxon>
        <taxon>Actinomycetes</taxon>
        <taxon>Kitasatosporales</taxon>
        <taxon>Streptomycetaceae</taxon>
        <taxon>Streptomyces</taxon>
    </lineage>
</organism>
<feature type="compositionally biased region" description="Basic and acidic residues" evidence="1">
    <location>
        <begin position="108"/>
        <end position="118"/>
    </location>
</feature>
<dbReference type="GO" id="GO:0010181">
    <property type="term" value="F:FMN binding"/>
    <property type="evidence" value="ECO:0007669"/>
    <property type="project" value="TreeGrafter"/>
</dbReference>
<feature type="region of interest" description="Disordered" evidence="1">
    <location>
        <begin position="105"/>
        <end position="124"/>
    </location>
</feature>
<evidence type="ECO:0000259" key="2">
    <source>
        <dbReference type="Pfam" id="PF03358"/>
    </source>
</evidence>
<dbReference type="Gene3D" id="3.40.50.360">
    <property type="match status" value="1"/>
</dbReference>
<dbReference type="GO" id="GO:0016491">
    <property type="term" value="F:oxidoreductase activity"/>
    <property type="evidence" value="ECO:0007669"/>
    <property type="project" value="InterPro"/>
</dbReference>
<evidence type="ECO:0000313" key="4">
    <source>
        <dbReference type="Proteomes" id="UP000538929"/>
    </source>
</evidence>
<dbReference type="SUPFAM" id="SSF52218">
    <property type="entry name" value="Flavoproteins"/>
    <property type="match status" value="1"/>
</dbReference>
<dbReference type="PANTHER" id="PTHR30543">
    <property type="entry name" value="CHROMATE REDUCTASE"/>
    <property type="match status" value="1"/>
</dbReference>
<name>A0A7W3TAB4_9ACTN</name>
<dbReference type="AlphaFoldDB" id="A0A7W3TAB4"/>